<dbReference type="CDD" id="cd04685">
    <property type="entry name" value="NUDIX_Hydrolase"/>
    <property type="match status" value="1"/>
</dbReference>
<dbReference type="InterPro" id="IPR020084">
    <property type="entry name" value="NUDIX_hydrolase_CS"/>
</dbReference>
<accession>A0ABX8AGT6</accession>
<dbReference type="PROSITE" id="PS00893">
    <property type="entry name" value="NUDIX_BOX"/>
    <property type="match status" value="1"/>
</dbReference>
<comment type="cofactor">
    <cofactor evidence="1">
        <name>Mg(2+)</name>
        <dbReference type="ChEBI" id="CHEBI:18420"/>
    </cofactor>
</comment>
<keyword evidence="3" id="KW-0460">Magnesium</keyword>
<dbReference type="PROSITE" id="PS51462">
    <property type="entry name" value="NUDIX"/>
    <property type="match status" value="1"/>
</dbReference>
<dbReference type="EMBL" id="CP074126">
    <property type="protein sequence ID" value="QUS54259.1"/>
    <property type="molecule type" value="Genomic_DNA"/>
</dbReference>
<dbReference type="PRINTS" id="PR00502">
    <property type="entry name" value="NUDIXFAMILY"/>
</dbReference>
<dbReference type="PANTHER" id="PTHR43046:SF12">
    <property type="entry name" value="GDP-MANNOSE MANNOSYL HYDROLASE"/>
    <property type="match status" value="1"/>
</dbReference>
<sequence length="153" mass="18077">MRERPAARLFVIDEADRILLFRYDWTRRDPKVATHWTTPGGALDPGETFEQAAQRELLEETGLEVELDKDVFRRSAQFQMGSGEWVKAHERYYLVRTQRFEVARYRLDHPTSKITKSYKWWALDELHQSEEIIYPEQLAKVVSQFLSGTSQEV</sequence>
<gene>
    <name evidence="6" type="ORF">KGB56_12685</name>
</gene>
<evidence type="ECO:0000256" key="2">
    <source>
        <dbReference type="ARBA" id="ARBA00022801"/>
    </source>
</evidence>
<evidence type="ECO:0000259" key="5">
    <source>
        <dbReference type="PROSITE" id="PS51462"/>
    </source>
</evidence>
<dbReference type="Pfam" id="PF00293">
    <property type="entry name" value="NUDIX"/>
    <property type="match status" value="1"/>
</dbReference>
<dbReference type="PANTHER" id="PTHR43046">
    <property type="entry name" value="GDP-MANNOSE MANNOSYL HYDROLASE"/>
    <property type="match status" value="1"/>
</dbReference>
<evidence type="ECO:0000313" key="7">
    <source>
        <dbReference type="Proteomes" id="UP000680706"/>
    </source>
</evidence>
<dbReference type="RefSeq" id="WP_075697051.1">
    <property type="nucleotide sequence ID" value="NZ_CP074126.1"/>
</dbReference>
<keyword evidence="7" id="KW-1185">Reference proteome</keyword>
<evidence type="ECO:0000256" key="3">
    <source>
        <dbReference type="ARBA" id="ARBA00022842"/>
    </source>
</evidence>
<dbReference type="Proteomes" id="UP000680706">
    <property type="component" value="Chromosome"/>
</dbReference>
<dbReference type="InterPro" id="IPR020476">
    <property type="entry name" value="Nudix_hydrolase"/>
</dbReference>
<dbReference type="InterPro" id="IPR000086">
    <property type="entry name" value="NUDIX_hydrolase_dom"/>
</dbReference>
<dbReference type="InterPro" id="IPR015797">
    <property type="entry name" value="NUDIX_hydrolase-like_dom_sf"/>
</dbReference>
<feature type="domain" description="Nudix hydrolase" evidence="5">
    <location>
        <begin position="2"/>
        <end position="144"/>
    </location>
</feature>
<evidence type="ECO:0000256" key="4">
    <source>
        <dbReference type="RuleBase" id="RU003476"/>
    </source>
</evidence>
<comment type="similarity">
    <text evidence="4">Belongs to the Nudix hydrolase family.</text>
</comment>
<organism evidence="6 7">
    <name type="scientific">Pseudovibrio brasiliensis</name>
    <dbReference type="NCBI Taxonomy" id="1898042"/>
    <lineage>
        <taxon>Bacteria</taxon>
        <taxon>Pseudomonadati</taxon>
        <taxon>Pseudomonadota</taxon>
        <taxon>Alphaproteobacteria</taxon>
        <taxon>Hyphomicrobiales</taxon>
        <taxon>Stappiaceae</taxon>
        <taxon>Pseudovibrio</taxon>
    </lineage>
</organism>
<evidence type="ECO:0000313" key="6">
    <source>
        <dbReference type="EMBL" id="QUS54259.1"/>
    </source>
</evidence>
<reference evidence="6 7" key="1">
    <citation type="journal article" date="2021" name="Angew. Chem. Int. Ed. Engl.">
        <title>A novel family of nonribosomal peptides modulate collective behavior in Pseudovibrio bacteria isolated from marine sponges.</title>
        <authorList>
            <person name="Ioca L.P."/>
            <person name="Dai Y."/>
            <person name="Kunakom S."/>
            <person name="Diaz-Espinosa J."/>
            <person name="Krunic A."/>
            <person name="Crnkovic C.M."/>
            <person name="Orjala J."/>
            <person name="Sanchez L.M."/>
            <person name="Ferreira A.G."/>
            <person name="Berlinck R.G.S."/>
            <person name="Eustaquio A.S."/>
        </authorList>
    </citation>
    <scope>NUCLEOTIDE SEQUENCE [LARGE SCALE GENOMIC DNA]</scope>
    <source>
        <strain evidence="6 7">Ab134</strain>
    </source>
</reference>
<keyword evidence="2 4" id="KW-0378">Hydrolase</keyword>
<dbReference type="Gene3D" id="3.90.79.10">
    <property type="entry name" value="Nucleoside Triphosphate Pyrophosphohydrolase"/>
    <property type="match status" value="1"/>
</dbReference>
<evidence type="ECO:0000256" key="1">
    <source>
        <dbReference type="ARBA" id="ARBA00001946"/>
    </source>
</evidence>
<dbReference type="SUPFAM" id="SSF55811">
    <property type="entry name" value="Nudix"/>
    <property type="match status" value="1"/>
</dbReference>
<proteinExistence type="inferred from homology"/>
<name>A0ABX8AGT6_9HYPH</name>
<protein>
    <submittedName>
        <fullName evidence="6">NUDIX domain-containing protein</fullName>
    </submittedName>
</protein>